<feature type="domain" description="Bacterial Pleckstrin homology" evidence="2">
    <location>
        <begin position="113"/>
        <end position="175"/>
    </location>
</feature>
<feature type="transmembrane region" description="Helical" evidence="1">
    <location>
        <begin position="46"/>
        <end position="66"/>
    </location>
</feature>
<evidence type="ECO:0000259" key="2">
    <source>
        <dbReference type="Pfam" id="PF10882"/>
    </source>
</evidence>
<accession>A0A917FHN0</accession>
<protein>
    <recommendedName>
        <fullName evidence="2">Bacterial Pleckstrin homology domain-containing protein</fullName>
    </recommendedName>
</protein>
<evidence type="ECO:0000313" key="3">
    <source>
        <dbReference type="EMBL" id="GGF83785.1"/>
    </source>
</evidence>
<keyword evidence="1" id="KW-0812">Transmembrane</keyword>
<proteinExistence type="predicted"/>
<comment type="caution">
    <text evidence="3">The sequence shown here is derived from an EMBL/GenBank/DDBJ whole genome shotgun (WGS) entry which is preliminary data.</text>
</comment>
<evidence type="ECO:0000256" key="1">
    <source>
        <dbReference type="SAM" id="Phobius"/>
    </source>
</evidence>
<reference evidence="3" key="2">
    <citation type="submission" date="2020-09" db="EMBL/GenBank/DDBJ databases">
        <authorList>
            <person name="Sun Q."/>
            <person name="Zhou Y."/>
        </authorList>
    </citation>
    <scope>NUCLEOTIDE SEQUENCE</scope>
    <source>
        <strain evidence="3">CGMCC 1.12726</strain>
    </source>
</reference>
<dbReference type="AlphaFoldDB" id="A0A917FHN0"/>
<dbReference type="Pfam" id="PF10882">
    <property type="entry name" value="bPH_5"/>
    <property type="match status" value="1"/>
</dbReference>
<sequence length="176" mass="19272">MATVKSFELAPPGPAANLLLIAAALLPALVTAAVWAGDPAAFEAVPAWALVMIILFGPVLIGFGLLHARNPRIELDAVHLTLRLGLIRTRWRRADLQVQQARLLDLDGERDWQPRWKLFGAALPGLQSGLFRLRNGRNARVYLTARQAVVLLPTQRGPILLSLVRPRDFLAALQSA</sequence>
<keyword evidence="1" id="KW-0472">Membrane</keyword>
<dbReference type="RefSeq" id="WP_188446892.1">
    <property type="nucleotide sequence ID" value="NZ_BMFO01000001.1"/>
</dbReference>
<evidence type="ECO:0000313" key="4">
    <source>
        <dbReference type="Proteomes" id="UP000632858"/>
    </source>
</evidence>
<dbReference type="Proteomes" id="UP000632858">
    <property type="component" value="Unassembled WGS sequence"/>
</dbReference>
<reference evidence="3" key="1">
    <citation type="journal article" date="2014" name="Int. J. Syst. Evol. Microbiol.">
        <title>Complete genome sequence of Corynebacterium casei LMG S-19264T (=DSM 44701T), isolated from a smear-ripened cheese.</title>
        <authorList>
            <consortium name="US DOE Joint Genome Institute (JGI-PGF)"/>
            <person name="Walter F."/>
            <person name="Albersmeier A."/>
            <person name="Kalinowski J."/>
            <person name="Ruckert C."/>
        </authorList>
    </citation>
    <scope>NUCLEOTIDE SEQUENCE</scope>
    <source>
        <strain evidence="3">CGMCC 1.12726</strain>
    </source>
</reference>
<dbReference type="EMBL" id="BMFO01000001">
    <property type="protein sequence ID" value="GGF83785.1"/>
    <property type="molecule type" value="Genomic_DNA"/>
</dbReference>
<gene>
    <name evidence="3" type="ORF">GCM10010960_02350</name>
</gene>
<name>A0A917FHN0_9GAMM</name>
<dbReference type="InterPro" id="IPR027783">
    <property type="entry name" value="Bacterial_PH-related"/>
</dbReference>
<keyword evidence="1" id="KW-1133">Transmembrane helix</keyword>
<organism evidence="3 4">
    <name type="scientific">Arenimonas maotaiensis</name>
    <dbReference type="NCBI Taxonomy" id="1446479"/>
    <lineage>
        <taxon>Bacteria</taxon>
        <taxon>Pseudomonadati</taxon>
        <taxon>Pseudomonadota</taxon>
        <taxon>Gammaproteobacteria</taxon>
        <taxon>Lysobacterales</taxon>
        <taxon>Lysobacteraceae</taxon>
        <taxon>Arenimonas</taxon>
    </lineage>
</organism>
<keyword evidence="4" id="KW-1185">Reference proteome</keyword>